<dbReference type="PANTHER" id="PTHR10578:SF149">
    <property type="entry name" value="2-HYDROXYACID OXIDASE 2"/>
    <property type="match status" value="1"/>
</dbReference>
<dbReference type="EMBL" id="UINC01000022">
    <property type="protein sequence ID" value="SUZ47570.1"/>
    <property type="molecule type" value="Genomic_DNA"/>
</dbReference>
<sequence>MGIKDCHNTADFRQLAKKRLPAPLFHYIDGGADDEVTLRRNTEAFDNCRLIPSALADLTGMDLSVNVLGQDIDWPVFCSPTAMSRLFHHEGECAVARTAHKHKTMYSLSSLSTTSIEEIGASTSGPKCFQLYIHKDRGLSWDFIERCKESDFSAMCLTVDTLVAGNREKDLYTGMVIPPKFTLRSLLSFAGHPSWSFNYLLRKKFELANVAGKIQEGTGKLTSVVGYMNSQFDRSITWEDAQQAIQRWGGPFAIKGVMSVEDAQRSVDIGASAVMISNHGGRQLDGSTAPFDQLGPIVDAVGDKIEVIVDGGVRRGTHVLKALAMGAKACMIGRGYLYALAAGGEAAVDRALTRLRDEIERDMILMGCSSVKELDRSRLHFD</sequence>
<dbReference type="InterPro" id="IPR013785">
    <property type="entry name" value="Aldolase_TIM"/>
</dbReference>
<dbReference type="PROSITE" id="PS51349">
    <property type="entry name" value="FMN_HYDROXY_ACID_DH_2"/>
    <property type="match status" value="1"/>
</dbReference>
<protein>
    <recommendedName>
        <fullName evidence="6">FMN hydroxy acid dehydrogenase domain-containing protein</fullName>
    </recommendedName>
</protein>
<evidence type="ECO:0000256" key="3">
    <source>
        <dbReference type="ARBA" id="ARBA00022643"/>
    </source>
</evidence>
<comment type="cofactor">
    <cofactor evidence="1">
        <name>FMN</name>
        <dbReference type="ChEBI" id="CHEBI:58210"/>
    </cofactor>
</comment>
<accession>A0A381MYY9</accession>
<gene>
    <name evidence="7" type="ORF">METZ01_LOCUS424</name>
</gene>
<dbReference type="GO" id="GO:0016614">
    <property type="term" value="F:oxidoreductase activity, acting on CH-OH group of donors"/>
    <property type="evidence" value="ECO:0007669"/>
    <property type="project" value="UniProtKB-ARBA"/>
</dbReference>
<comment type="similarity">
    <text evidence="5">Belongs to the FMN-dependent alpha-hydroxy acid dehydrogenase family.</text>
</comment>
<dbReference type="InterPro" id="IPR037396">
    <property type="entry name" value="FMN_HAD"/>
</dbReference>
<dbReference type="SUPFAM" id="SSF51395">
    <property type="entry name" value="FMN-linked oxidoreductases"/>
    <property type="match status" value="1"/>
</dbReference>
<dbReference type="Pfam" id="PF01070">
    <property type="entry name" value="FMN_dh"/>
    <property type="match status" value="1"/>
</dbReference>
<evidence type="ECO:0000256" key="1">
    <source>
        <dbReference type="ARBA" id="ARBA00001917"/>
    </source>
</evidence>
<evidence type="ECO:0000256" key="5">
    <source>
        <dbReference type="ARBA" id="ARBA00024042"/>
    </source>
</evidence>
<dbReference type="PROSITE" id="PS00557">
    <property type="entry name" value="FMN_HYDROXY_ACID_DH_1"/>
    <property type="match status" value="1"/>
</dbReference>
<evidence type="ECO:0000256" key="2">
    <source>
        <dbReference type="ARBA" id="ARBA00022630"/>
    </source>
</evidence>
<organism evidence="7">
    <name type="scientific">marine metagenome</name>
    <dbReference type="NCBI Taxonomy" id="408172"/>
    <lineage>
        <taxon>unclassified sequences</taxon>
        <taxon>metagenomes</taxon>
        <taxon>ecological metagenomes</taxon>
    </lineage>
</organism>
<dbReference type="PANTHER" id="PTHR10578">
    <property type="entry name" value="S -2-HYDROXY-ACID OXIDASE-RELATED"/>
    <property type="match status" value="1"/>
</dbReference>
<dbReference type="FunFam" id="3.20.20.70:FF:000029">
    <property type="entry name" value="L-lactate dehydrogenase"/>
    <property type="match status" value="1"/>
</dbReference>
<dbReference type="InterPro" id="IPR008259">
    <property type="entry name" value="FMN_hydac_DH_AS"/>
</dbReference>
<dbReference type="GO" id="GO:0010181">
    <property type="term" value="F:FMN binding"/>
    <property type="evidence" value="ECO:0007669"/>
    <property type="project" value="InterPro"/>
</dbReference>
<name>A0A381MYY9_9ZZZZ</name>
<dbReference type="InterPro" id="IPR012133">
    <property type="entry name" value="Alpha-hydoxy_acid_DH_FMN"/>
</dbReference>
<feature type="domain" description="FMN hydroxy acid dehydrogenase" evidence="6">
    <location>
        <begin position="1"/>
        <end position="382"/>
    </location>
</feature>
<dbReference type="CDD" id="cd02809">
    <property type="entry name" value="alpha_hydroxyacid_oxid_FMN"/>
    <property type="match status" value="1"/>
</dbReference>
<keyword evidence="3" id="KW-0288">FMN</keyword>
<dbReference type="PIRSF" id="PIRSF000138">
    <property type="entry name" value="Al-hdrx_acd_dh"/>
    <property type="match status" value="1"/>
</dbReference>
<evidence type="ECO:0000313" key="7">
    <source>
        <dbReference type="EMBL" id="SUZ47570.1"/>
    </source>
</evidence>
<dbReference type="AlphaFoldDB" id="A0A381MYY9"/>
<dbReference type="InterPro" id="IPR000262">
    <property type="entry name" value="FMN-dep_DH"/>
</dbReference>
<keyword evidence="2" id="KW-0285">Flavoprotein</keyword>
<evidence type="ECO:0000259" key="6">
    <source>
        <dbReference type="PROSITE" id="PS51349"/>
    </source>
</evidence>
<keyword evidence="4" id="KW-0560">Oxidoreductase</keyword>
<dbReference type="Gene3D" id="3.20.20.70">
    <property type="entry name" value="Aldolase class I"/>
    <property type="match status" value="1"/>
</dbReference>
<reference evidence="7" key="1">
    <citation type="submission" date="2018-05" db="EMBL/GenBank/DDBJ databases">
        <authorList>
            <person name="Lanie J.A."/>
            <person name="Ng W.-L."/>
            <person name="Kazmierczak K.M."/>
            <person name="Andrzejewski T.M."/>
            <person name="Davidsen T.M."/>
            <person name="Wayne K.J."/>
            <person name="Tettelin H."/>
            <person name="Glass J.I."/>
            <person name="Rusch D."/>
            <person name="Podicherti R."/>
            <person name="Tsui H.-C.T."/>
            <person name="Winkler M.E."/>
        </authorList>
    </citation>
    <scope>NUCLEOTIDE SEQUENCE</scope>
</reference>
<evidence type="ECO:0000256" key="4">
    <source>
        <dbReference type="ARBA" id="ARBA00023002"/>
    </source>
</evidence>
<proteinExistence type="inferred from homology"/>